<gene>
    <name evidence="1" type="ORF">QJS10_CPA08g00179</name>
</gene>
<reference evidence="1" key="2">
    <citation type="submission" date="2023-06" db="EMBL/GenBank/DDBJ databases">
        <authorList>
            <person name="Ma L."/>
            <person name="Liu K.-W."/>
            <person name="Li Z."/>
            <person name="Hsiao Y.-Y."/>
            <person name="Qi Y."/>
            <person name="Fu T."/>
            <person name="Tang G."/>
            <person name="Zhang D."/>
            <person name="Sun W.-H."/>
            <person name="Liu D.-K."/>
            <person name="Li Y."/>
            <person name="Chen G.-Z."/>
            <person name="Liu X.-D."/>
            <person name="Liao X.-Y."/>
            <person name="Jiang Y.-T."/>
            <person name="Yu X."/>
            <person name="Hao Y."/>
            <person name="Huang J."/>
            <person name="Zhao X.-W."/>
            <person name="Ke S."/>
            <person name="Chen Y.-Y."/>
            <person name="Wu W.-L."/>
            <person name="Hsu J.-L."/>
            <person name="Lin Y.-F."/>
            <person name="Huang M.-D."/>
            <person name="Li C.-Y."/>
            <person name="Huang L."/>
            <person name="Wang Z.-W."/>
            <person name="Zhao X."/>
            <person name="Zhong W.-Y."/>
            <person name="Peng D.-H."/>
            <person name="Ahmad S."/>
            <person name="Lan S."/>
            <person name="Zhang J.-S."/>
            <person name="Tsai W.-C."/>
            <person name="Van De Peer Y."/>
            <person name="Liu Z.-J."/>
        </authorList>
    </citation>
    <scope>NUCLEOTIDE SEQUENCE</scope>
    <source>
        <strain evidence="1">CP</strain>
        <tissue evidence="1">Leaves</tissue>
    </source>
</reference>
<dbReference type="Proteomes" id="UP001180020">
    <property type="component" value="Unassembled WGS sequence"/>
</dbReference>
<name>A0AAV9ECG8_ACOCL</name>
<protein>
    <submittedName>
        <fullName evidence="1">Uncharacterized protein</fullName>
    </submittedName>
</protein>
<evidence type="ECO:0000313" key="1">
    <source>
        <dbReference type="EMBL" id="KAK1310859.1"/>
    </source>
</evidence>
<dbReference type="AlphaFoldDB" id="A0AAV9ECG8"/>
<proteinExistence type="predicted"/>
<evidence type="ECO:0000313" key="2">
    <source>
        <dbReference type="Proteomes" id="UP001180020"/>
    </source>
</evidence>
<keyword evidence="2" id="KW-1185">Reference proteome</keyword>
<reference evidence="1" key="1">
    <citation type="journal article" date="2023" name="Nat. Commun.">
        <title>Diploid and tetraploid genomes of Acorus and the evolution of monocots.</title>
        <authorList>
            <person name="Ma L."/>
            <person name="Liu K.W."/>
            <person name="Li Z."/>
            <person name="Hsiao Y.Y."/>
            <person name="Qi Y."/>
            <person name="Fu T."/>
            <person name="Tang G.D."/>
            <person name="Zhang D."/>
            <person name="Sun W.H."/>
            <person name="Liu D.K."/>
            <person name="Li Y."/>
            <person name="Chen G.Z."/>
            <person name="Liu X.D."/>
            <person name="Liao X.Y."/>
            <person name="Jiang Y.T."/>
            <person name="Yu X."/>
            <person name="Hao Y."/>
            <person name="Huang J."/>
            <person name="Zhao X.W."/>
            <person name="Ke S."/>
            <person name="Chen Y.Y."/>
            <person name="Wu W.L."/>
            <person name="Hsu J.L."/>
            <person name="Lin Y.F."/>
            <person name="Huang M.D."/>
            <person name="Li C.Y."/>
            <person name="Huang L."/>
            <person name="Wang Z.W."/>
            <person name="Zhao X."/>
            <person name="Zhong W.Y."/>
            <person name="Peng D.H."/>
            <person name="Ahmad S."/>
            <person name="Lan S."/>
            <person name="Zhang J.S."/>
            <person name="Tsai W.C."/>
            <person name="Van de Peer Y."/>
            <person name="Liu Z.J."/>
        </authorList>
    </citation>
    <scope>NUCLEOTIDE SEQUENCE</scope>
    <source>
        <strain evidence="1">CP</strain>
    </source>
</reference>
<sequence length="54" mass="5788">MAIRPLDNHRVAAVAMPEELSQLVLELLPRGPVNRGLSTCTNVPGRKGASCPNH</sequence>
<comment type="caution">
    <text evidence="1">The sequence shown here is derived from an EMBL/GenBank/DDBJ whole genome shotgun (WGS) entry which is preliminary data.</text>
</comment>
<organism evidence="1 2">
    <name type="scientific">Acorus calamus</name>
    <name type="common">Sweet flag</name>
    <dbReference type="NCBI Taxonomy" id="4465"/>
    <lineage>
        <taxon>Eukaryota</taxon>
        <taxon>Viridiplantae</taxon>
        <taxon>Streptophyta</taxon>
        <taxon>Embryophyta</taxon>
        <taxon>Tracheophyta</taxon>
        <taxon>Spermatophyta</taxon>
        <taxon>Magnoliopsida</taxon>
        <taxon>Liliopsida</taxon>
        <taxon>Acoraceae</taxon>
        <taxon>Acorus</taxon>
    </lineage>
</organism>
<accession>A0AAV9ECG8</accession>
<dbReference type="EMBL" id="JAUJYO010000008">
    <property type="protein sequence ID" value="KAK1310859.1"/>
    <property type="molecule type" value="Genomic_DNA"/>
</dbReference>